<keyword evidence="14" id="KW-1185">Reference proteome</keyword>
<dbReference type="SMART" id="SM01058">
    <property type="entry name" value="CarD_TRCF"/>
    <property type="match status" value="1"/>
</dbReference>
<dbReference type="InterPro" id="IPR041471">
    <property type="entry name" value="UvrB_inter"/>
</dbReference>
<dbReference type="InterPro" id="IPR011545">
    <property type="entry name" value="DEAD/DEAH_box_helicase_dom"/>
</dbReference>
<dbReference type="PANTHER" id="PTHR47964:SF1">
    <property type="entry name" value="ATP-DEPENDENT DNA HELICASE HOMOLOG RECG, CHLOROPLASTIC"/>
    <property type="match status" value="1"/>
</dbReference>
<evidence type="ECO:0000313" key="14">
    <source>
        <dbReference type="Proteomes" id="UP000270291"/>
    </source>
</evidence>
<dbReference type="Pfam" id="PF00271">
    <property type="entry name" value="Helicase_C"/>
    <property type="match status" value="1"/>
</dbReference>
<dbReference type="PROSITE" id="PS51192">
    <property type="entry name" value="HELICASE_ATP_BIND_1"/>
    <property type="match status" value="1"/>
</dbReference>
<evidence type="ECO:0000256" key="10">
    <source>
        <dbReference type="SAM" id="MobiDB-lite"/>
    </source>
</evidence>
<comment type="caution">
    <text evidence="13">The sequence shown here is derived from an EMBL/GenBank/DDBJ whole genome shotgun (WGS) entry which is preliminary data.</text>
</comment>
<comment type="similarity">
    <text evidence="9">In the N-terminal section; belongs to the UvrB family.</text>
</comment>
<dbReference type="Gene3D" id="3.30.2060.10">
    <property type="entry name" value="Penicillin-binding protein 1b domain"/>
    <property type="match status" value="1"/>
</dbReference>
<dbReference type="SMART" id="SM00487">
    <property type="entry name" value="DEXDc"/>
    <property type="match status" value="1"/>
</dbReference>
<evidence type="ECO:0000256" key="2">
    <source>
        <dbReference type="ARBA" id="ARBA00022741"/>
    </source>
</evidence>
<evidence type="ECO:0000256" key="7">
    <source>
        <dbReference type="ARBA" id="ARBA00023125"/>
    </source>
</evidence>
<dbReference type="InterPro" id="IPR036101">
    <property type="entry name" value="CarD-like/TRCF_RID_sf"/>
</dbReference>
<accession>A0A428KID2</accession>
<dbReference type="GO" id="GO:0003678">
    <property type="term" value="F:DNA helicase activity"/>
    <property type="evidence" value="ECO:0007669"/>
    <property type="project" value="TreeGrafter"/>
</dbReference>
<dbReference type="InterPro" id="IPR003711">
    <property type="entry name" value="CarD-like/TRCF_RID"/>
</dbReference>
<dbReference type="EMBL" id="RWIU01000001">
    <property type="protein sequence ID" value="RSK46223.1"/>
    <property type="molecule type" value="Genomic_DNA"/>
</dbReference>
<dbReference type="GO" id="GO:0006355">
    <property type="term" value="P:regulation of DNA-templated transcription"/>
    <property type="evidence" value="ECO:0007669"/>
    <property type="project" value="UniProtKB-UniRule"/>
</dbReference>
<evidence type="ECO:0000256" key="9">
    <source>
        <dbReference type="HAMAP-Rule" id="MF_00969"/>
    </source>
</evidence>
<organism evidence="13 14">
    <name type="scientific">Hymenobacter perfusus</name>
    <dbReference type="NCBI Taxonomy" id="1236770"/>
    <lineage>
        <taxon>Bacteria</taxon>
        <taxon>Pseudomonadati</taxon>
        <taxon>Bacteroidota</taxon>
        <taxon>Cytophagia</taxon>
        <taxon>Cytophagales</taxon>
        <taxon>Hymenobacteraceae</taxon>
        <taxon>Hymenobacter</taxon>
    </lineage>
</organism>
<dbReference type="OrthoDB" id="9804325at2"/>
<keyword evidence="5" id="KW-0347">Helicase</keyword>
<dbReference type="InterPro" id="IPR047112">
    <property type="entry name" value="RecG/Mfd"/>
</dbReference>
<dbReference type="SMART" id="SM00490">
    <property type="entry name" value="HELICc"/>
    <property type="match status" value="1"/>
</dbReference>
<evidence type="ECO:0000256" key="1">
    <source>
        <dbReference type="ARBA" id="ARBA00022490"/>
    </source>
</evidence>
<keyword evidence="4 9" id="KW-0378">Hydrolase</keyword>
<dbReference type="InterPro" id="IPR037235">
    <property type="entry name" value="TRCF-like_C_D7"/>
</dbReference>
<dbReference type="Pfam" id="PF17757">
    <property type="entry name" value="UvrB_inter"/>
    <property type="match status" value="1"/>
</dbReference>
<dbReference type="CDD" id="cd17991">
    <property type="entry name" value="DEXHc_TRCF"/>
    <property type="match status" value="1"/>
</dbReference>
<feature type="region of interest" description="Disordered" evidence="10">
    <location>
        <begin position="128"/>
        <end position="181"/>
    </location>
</feature>
<dbReference type="PROSITE" id="PS51194">
    <property type="entry name" value="HELICASE_CTER"/>
    <property type="match status" value="1"/>
</dbReference>
<keyword evidence="1 9" id="KW-0963">Cytoplasm</keyword>
<keyword evidence="2 9" id="KW-0547">Nucleotide-binding</keyword>
<dbReference type="InterPro" id="IPR004576">
    <property type="entry name" value="Mfd"/>
</dbReference>
<dbReference type="HAMAP" id="MF_00969">
    <property type="entry name" value="TRCF"/>
    <property type="match status" value="1"/>
</dbReference>
<keyword evidence="7 9" id="KW-0238">DNA-binding</keyword>
<dbReference type="AlphaFoldDB" id="A0A428KID2"/>
<dbReference type="SMART" id="SM00982">
    <property type="entry name" value="TRCF"/>
    <property type="match status" value="1"/>
</dbReference>
<dbReference type="GO" id="GO:0003684">
    <property type="term" value="F:damaged DNA binding"/>
    <property type="evidence" value="ECO:0007669"/>
    <property type="project" value="InterPro"/>
</dbReference>
<dbReference type="Pfam" id="PF02559">
    <property type="entry name" value="CarD_TRCF_RID"/>
    <property type="match status" value="1"/>
</dbReference>
<sequence length="1197" mass="134738">MKVTDLLKLYALDPTGMTIGARLNPAATRHSLRPAATAEAPVRLHLRGLVGSQDAMLAASLHQEYPDQHHLFILHDRDEAAYFLADLQHLVPEEEPLLFPTSYKRPYSFDETENANVLMRAEVLNRLSNHRSTSASPPSPLSGREGGLTLEKDTNSSNTKTSPPSLPERGLGGEATRKVSKPTAKETAGVLIVTYPEALFEKVINKKSLVANTFLIKVGDKLDVNFVSEMLAEYDFERSDFVYEAGQFAVRGGIVDIFSYANELPYRIELFGDEVETIRTFDPETQLSVEKRQQVSIIPNVQTKLLQETREAFLEFIPKNTAVWAKDVRQTLDVVDEYFDKAEAGFQELLAVSGGTQVVSKPAELFESAKTLRKLLEGFAVVEFGKRFHFKTGAEEFQFSAKPQPSFGKDFNRIVKNLHDNQKKGYTNIIAAEQVRQADRLRTIFDELDNNVQFQHLLLGLREGFIDETLKLIVYTDHQLFERFYRAQETRKFSKKKALTLKELRTLVPGDYVVHQDYGIARFAGLTQVDINDRLQEAIRLVYRDDDVLTVSIHALHKIAKYSGAEGTPPTMSKLGSPEWENKKKSVKKKVKDIAAELIRLYAKRKTAPGHAFAHDSFMQAELESSFIYEDTPDQAKATEDVKRDMELPHPMDRLVCGDVGFGKTEVAIRAAFKSVADGKQVAILVPTTILAMQHYKTFRERLGNLPVTVEYVNRFKSTKQIKETLGRVAEGKTDILIGTHRLTNKDVQFKDLGLLVIDEEQKFGVKTKDKLKEIKVNVDTLTLSATPIPRTLHFSLMGARDLSVIATPPPNRQPVQTELHVYDELLIRDAISRELKRGGQVFFVHNRVKDIEEQASMILRLVPDARVTYVHGQMDGDLLEKRMMKFVDGDYDVLVATTLIESGLDIANANTILINRAHMHGLSDLHQMRGRVGRSNKKAYCYLLTPPVAGLPSDARKRLSTLEEFSDLGAGFNVAMRDLDIRGAGNLLGGEQSGFINDLGFETYHQILDEAVQELKETEFRDLFLGDPTQRLQQAAGTSGPKECNIETDLQVLIPDRYVSSVSERLQLYSKLDRAKNAEELRKLLTGIVDRFGPLPEEVEQLADIVRLRWLACQTGFEKLTLKKNLLKGFIPATNNEPYFQGATFGNILSYVQTHPRSASMKERKEQLIISFEDVKSVQAAKRILNELVSEETVGV</sequence>
<dbReference type="GO" id="GO:0016787">
    <property type="term" value="F:hydrolase activity"/>
    <property type="evidence" value="ECO:0007669"/>
    <property type="project" value="UniProtKB-KW"/>
</dbReference>
<evidence type="ECO:0000313" key="13">
    <source>
        <dbReference type="EMBL" id="RSK46223.1"/>
    </source>
</evidence>
<comment type="function">
    <text evidence="9">Couples transcription and DNA repair by recognizing RNA polymerase (RNAP) stalled at DNA lesions. Mediates ATP-dependent release of RNAP and its truncated transcript from the DNA, and recruitment of nucleotide excision repair machinery to the damaged site.</text>
</comment>
<comment type="subcellular location">
    <subcellularLocation>
        <location evidence="9">Cytoplasm</location>
    </subcellularLocation>
</comment>
<gene>
    <name evidence="9 13" type="primary">mfd</name>
    <name evidence="13" type="ORF">EI293_03380</name>
</gene>
<proteinExistence type="inferred from homology"/>
<dbReference type="Proteomes" id="UP000270291">
    <property type="component" value="Unassembled WGS sequence"/>
</dbReference>
<evidence type="ECO:0000259" key="12">
    <source>
        <dbReference type="PROSITE" id="PS51194"/>
    </source>
</evidence>
<dbReference type="SUPFAM" id="SSF141259">
    <property type="entry name" value="CarD-like"/>
    <property type="match status" value="1"/>
</dbReference>
<dbReference type="Pfam" id="PF03461">
    <property type="entry name" value="TRCF"/>
    <property type="match status" value="1"/>
</dbReference>
<dbReference type="GO" id="GO:0005737">
    <property type="term" value="C:cytoplasm"/>
    <property type="evidence" value="ECO:0007669"/>
    <property type="project" value="UniProtKB-SubCell"/>
</dbReference>
<dbReference type="NCBIfam" id="TIGR00580">
    <property type="entry name" value="mfd"/>
    <property type="match status" value="1"/>
</dbReference>
<protein>
    <recommendedName>
        <fullName evidence="9">Transcription-repair-coupling factor</fullName>
        <shortName evidence="9">TRCF</shortName>
        <ecNumber evidence="9">3.6.4.-</ecNumber>
    </recommendedName>
</protein>
<reference evidence="13 14" key="1">
    <citation type="submission" date="2018-12" db="EMBL/GenBank/DDBJ databases">
        <authorList>
            <person name="Feng G."/>
            <person name="Zhu H."/>
        </authorList>
    </citation>
    <scope>NUCLEOTIDE SEQUENCE [LARGE SCALE GENOMIC DNA]</scope>
    <source>
        <strain evidence="13 14">LMG 26000</strain>
    </source>
</reference>
<keyword evidence="3 9" id="KW-0227">DNA damage</keyword>
<dbReference type="InterPro" id="IPR014001">
    <property type="entry name" value="Helicase_ATP-bd"/>
</dbReference>
<feature type="domain" description="Helicase ATP-binding" evidence="11">
    <location>
        <begin position="645"/>
        <end position="806"/>
    </location>
</feature>
<dbReference type="EC" id="3.6.4.-" evidence="9"/>
<dbReference type="RefSeq" id="WP_125435672.1">
    <property type="nucleotide sequence ID" value="NZ_RWIU01000001.1"/>
</dbReference>
<evidence type="ECO:0000256" key="6">
    <source>
        <dbReference type="ARBA" id="ARBA00022840"/>
    </source>
</evidence>
<keyword evidence="8 9" id="KW-0234">DNA repair</keyword>
<dbReference type="Gene3D" id="2.40.10.170">
    <property type="match status" value="1"/>
</dbReference>
<evidence type="ECO:0000256" key="4">
    <source>
        <dbReference type="ARBA" id="ARBA00022801"/>
    </source>
</evidence>
<dbReference type="InterPro" id="IPR027417">
    <property type="entry name" value="P-loop_NTPase"/>
</dbReference>
<dbReference type="SUPFAM" id="SSF52540">
    <property type="entry name" value="P-loop containing nucleoside triphosphate hydrolases"/>
    <property type="match status" value="4"/>
</dbReference>
<dbReference type="Gene3D" id="3.40.50.300">
    <property type="entry name" value="P-loop containing nucleotide triphosphate hydrolases"/>
    <property type="match status" value="2"/>
</dbReference>
<dbReference type="InterPro" id="IPR005118">
    <property type="entry name" value="TRCF_C"/>
</dbReference>
<evidence type="ECO:0000256" key="3">
    <source>
        <dbReference type="ARBA" id="ARBA00022763"/>
    </source>
</evidence>
<name>A0A428KID2_9BACT</name>
<evidence type="ECO:0000259" key="11">
    <source>
        <dbReference type="PROSITE" id="PS51192"/>
    </source>
</evidence>
<dbReference type="PANTHER" id="PTHR47964">
    <property type="entry name" value="ATP-DEPENDENT DNA HELICASE HOMOLOG RECG, CHLOROPLASTIC"/>
    <property type="match status" value="1"/>
</dbReference>
<evidence type="ECO:0000256" key="8">
    <source>
        <dbReference type="ARBA" id="ARBA00023204"/>
    </source>
</evidence>
<feature type="domain" description="Helicase C-terminal" evidence="12">
    <location>
        <begin position="827"/>
        <end position="981"/>
    </location>
</feature>
<dbReference type="Pfam" id="PF00270">
    <property type="entry name" value="DEAD"/>
    <property type="match status" value="1"/>
</dbReference>
<dbReference type="SUPFAM" id="SSF143517">
    <property type="entry name" value="TRCF domain-like"/>
    <property type="match status" value="1"/>
</dbReference>
<dbReference type="InterPro" id="IPR001650">
    <property type="entry name" value="Helicase_C-like"/>
</dbReference>
<dbReference type="Gene3D" id="3.90.1150.50">
    <property type="entry name" value="Transcription-repair-coupling factor, D7 domain"/>
    <property type="match status" value="1"/>
</dbReference>
<keyword evidence="6 9" id="KW-0067">ATP-binding</keyword>
<dbReference type="GO" id="GO:0005524">
    <property type="term" value="F:ATP binding"/>
    <property type="evidence" value="ECO:0007669"/>
    <property type="project" value="UniProtKB-UniRule"/>
</dbReference>
<dbReference type="GO" id="GO:0000716">
    <property type="term" value="P:transcription-coupled nucleotide-excision repair, DNA damage recognition"/>
    <property type="evidence" value="ECO:0007669"/>
    <property type="project" value="UniProtKB-UniRule"/>
</dbReference>
<evidence type="ECO:0000256" key="5">
    <source>
        <dbReference type="ARBA" id="ARBA00022806"/>
    </source>
</evidence>
<comment type="similarity">
    <text evidence="9">In the C-terminal section; belongs to the helicase family. RecG subfamily.</text>
</comment>